<dbReference type="GO" id="GO:0003899">
    <property type="term" value="F:DNA-directed RNA polymerase activity"/>
    <property type="evidence" value="ECO:0007669"/>
    <property type="project" value="UniProtKB-UniRule"/>
</dbReference>
<evidence type="ECO:0000256" key="1">
    <source>
        <dbReference type="ARBA" id="ARBA00022478"/>
    </source>
</evidence>
<accession>A0A1G1ZBQ0</accession>
<keyword evidence="9" id="KW-0460">Magnesium</keyword>
<comment type="function">
    <text evidence="12">RNA polymerase that catalyzes the synthesis of short RNA molecules used as primers for DNA polymerase during DNA replication.</text>
</comment>
<dbReference type="InterPro" id="IPR037068">
    <property type="entry name" value="DNA_primase_core_N_sf"/>
</dbReference>
<evidence type="ECO:0000256" key="12">
    <source>
        <dbReference type="HAMAP-Rule" id="MF_00974"/>
    </source>
</evidence>
<keyword evidence="11 12" id="KW-0804">Transcription</keyword>
<comment type="similarity">
    <text evidence="12">Belongs to the DnaG primase family.</text>
</comment>
<dbReference type="Gene3D" id="3.90.980.10">
    <property type="entry name" value="DNA primase, catalytic core, N-terminal domain"/>
    <property type="match status" value="1"/>
</dbReference>
<dbReference type="Proteomes" id="UP000176544">
    <property type="component" value="Unassembled WGS sequence"/>
</dbReference>
<dbReference type="Pfam" id="PF01807">
    <property type="entry name" value="Zn_ribbon_DnaG"/>
    <property type="match status" value="1"/>
</dbReference>
<evidence type="ECO:0000313" key="14">
    <source>
        <dbReference type="EMBL" id="OGY61057.1"/>
    </source>
</evidence>
<dbReference type="EMBL" id="MHJA01000017">
    <property type="protein sequence ID" value="OGY61057.1"/>
    <property type="molecule type" value="Genomic_DNA"/>
</dbReference>
<comment type="domain">
    <text evidence="12">Contains an N-terminal zinc-binding domain, a central core domain that contains the primase activity, and a C-terminal DnaB-binding domain.</text>
</comment>
<dbReference type="GO" id="GO:0000428">
    <property type="term" value="C:DNA-directed RNA polymerase complex"/>
    <property type="evidence" value="ECO:0007669"/>
    <property type="project" value="UniProtKB-KW"/>
</dbReference>
<dbReference type="SMART" id="SM00493">
    <property type="entry name" value="TOPRIM"/>
    <property type="match status" value="1"/>
</dbReference>
<gene>
    <name evidence="12" type="primary">dnaG</name>
    <name evidence="14" type="ORF">A3I33_00290</name>
</gene>
<dbReference type="PANTHER" id="PTHR30313:SF2">
    <property type="entry name" value="DNA PRIMASE"/>
    <property type="match status" value="1"/>
</dbReference>
<dbReference type="CDD" id="cd03364">
    <property type="entry name" value="TOPRIM_DnaG_primases"/>
    <property type="match status" value="1"/>
</dbReference>
<comment type="subunit">
    <text evidence="12">Monomer. Interacts with DnaB.</text>
</comment>
<keyword evidence="4 12" id="KW-0548">Nucleotidyltransferase</keyword>
<dbReference type="InterPro" id="IPR034151">
    <property type="entry name" value="TOPRIM_DnaG_bac"/>
</dbReference>
<evidence type="ECO:0000259" key="13">
    <source>
        <dbReference type="PROSITE" id="PS50880"/>
    </source>
</evidence>
<dbReference type="GO" id="GO:0006269">
    <property type="term" value="P:DNA replication, synthesis of primer"/>
    <property type="evidence" value="ECO:0007669"/>
    <property type="project" value="UniProtKB-UniRule"/>
</dbReference>
<evidence type="ECO:0000256" key="11">
    <source>
        <dbReference type="ARBA" id="ARBA00023163"/>
    </source>
</evidence>
<evidence type="ECO:0000256" key="7">
    <source>
        <dbReference type="ARBA" id="ARBA00022771"/>
    </source>
</evidence>
<reference evidence="14 15" key="1">
    <citation type="journal article" date="2016" name="Nat. Commun.">
        <title>Thousands of microbial genomes shed light on interconnected biogeochemical processes in an aquifer system.</title>
        <authorList>
            <person name="Anantharaman K."/>
            <person name="Brown C.T."/>
            <person name="Hug L.A."/>
            <person name="Sharon I."/>
            <person name="Castelle C.J."/>
            <person name="Probst A.J."/>
            <person name="Thomas B.C."/>
            <person name="Singh A."/>
            <person name="Wilkins M.J."/>
            <person name="Karaoz U."/>
            <person name="Brodie E.L."/>
            <person name="Williams K.H."/>
            <person name="Hubbard S.S."/>
            <person name="Banfield J.F."/>
        </authorList>
    </citation>
    <scope>NUCLEOTIDE SEQUENCE [LARGE SCALE GENOMIC DNA]</scope>
</reference>
<dbReference type="STRING" id="1797692.A3I33_00290"/>
<dbReference type="GO" id="GO:0005737">
    <property type="term" value="C:cytoplasm"/>
    <property type="evidence" value="ECO:0007669"/>
    <property type="project" value="TreeGrafter"/>
</dbReference>
<keyword evidence="6 12" id="KW-0479">Metal-binding</keyword>
<dbReference type="InterPro" id="IPR036977">
    <property type="entry name" value="DNA_primase_Znf_CHC2"/>
</dbReference>
<evidence type="ECO:0000256" key="2">
    <source>
        <dbReference type="ARBA" id="ARBA00022515"/>
    </source>
</evidence>
<evidence type="ECO:0000256" key="10">
    <source>
        <dbReference type="ARBA" id="ARBA00023125"/>
    </source>
</evidence>
<dbReference type="SUPFAM" id="SSF56731">
    <property type="entry name" value="DNA primase core"/>
    <property type="match status" value="1"/>
</dbReference>
<dbReference type="FunFam" id="3.90.580.10:FF:000001">
    <property type="entry name" value="DNA primase"/>
    <property type="match status" value="1"/>
</dbReference>
<keyword evidence="3 12" id="KW-0808">Transferase</keyword>
<dbReference type="InterPro" id="IPR002694">
    <property type="entry name" value="Znf_CHC2"/>
</dbReference>
<evidence type="ECO:0000256" key="5">
    <source>
        <dbReference type="ARBA" id="ARBA00022705"/>
    </source>
</evidence>
<keyword evidence="10 12" id="KW-0238">DNA-binding</keyword>
<dbReference type="NCBIfam" id="TIGR01391">
    <property type="entry name" value="dnaG"/>
    <property type="match status" value="1"/>
</dbReference>
<dbReference type="InterPro" id="IPR030846">
    <property type="entry name" value="DnaG_bac"/>
</dbReference>
<dbReference type="Pfam" id="PF08275">
    <property type="entry name" value="DNAG_N"/>
    <property type="match status" value="1"/>
</dbReference>
<organism evidence="14 15">
    <name type="scientific">Candidatus Colwellbacteria bacterium RIFCSPLOWO2_02_FULL_45_11</name>
    <dbReference type="NCBI Taxonomy" id="1797692"/>
    <lineage>
        <taxon>Bacteria</taxon>
        <taxon>Candidatus Colwelliibacteriota</taxon>
    </lineage>
</organism>
<comment type="cofactor">
    <cofactor evidence="12">
        <name>Zn(2+)</name>
        <dbReference type="ChEBI" id="CHEBI:29105"/>
    </cofactor>
    <text evidence="12">Binds 1 zinc ion per monomer.</text>
</comment>
<comment type="catalytic activity">
    <reaction evidence="12">
        <text>ssDNA + n NTP = ssDNA/pppN(pN)n-1 hybrid + (n-1) diphosphate.</text>
        <dbReference type="EC" id="2.7.7.101"/>
    </reaction>
</comment>
<protein>
    <recommendedName>
        <fullName evidence="12">DNA primase</fullName>
        <ecNumber evidence="12">2.7.7.101</ecNumber>
    </recommendedName>
</protein>
<keyword evidence="7 12" id="KW-0863">Zinc-finger</keyword>
<keyword evidence="8 12" id="KW-0862">Zinc</keyword>
<dbReference type="Gene3D" id="3.40.1360.10">
    <property type="match status" value="1"/>
</dbReference>
<dbReference type="AlphaFoldDB" id="A0A1G1ZBQ0"/>
<evidence type="ECO:0000256" key="6">
    <source>
        <dbReference type="ARBA" id="ARBA00022723"/>
    </source>
</evidence>
<dbReference type="Gene3D" id="3.90.580.10">
    <property type="entry name" value="Zinc finger, CHC2-type domain"/>
    <property type="match status" value="1"/>
</dbReference>
<dbReference type="InterPro" id="IPR013264">
    <property type="entry name" value="DNAG_N"/>
</dbReference>
<dbReference type="EC" id="2.7.7.101" evidence="12"/>
<dbReference type="GO" id="GO:0003677">
    <property type="term" value="F:DNA binding"/>
    <property type="evidence" value="ECO:0007669"/>
    <property type="project" value="UniProtKB-KW"/>
</dbReference>
<proteinExistence type="inferred from homology"/>
<evidence type="ECO:0000256" key="8">
    <source>
        <dbReference type="ARBA" id="ARBA00022833"/>
    </source>
</evidence>
<dbReference type="InterPro" id="IPR050219">
    <property type="entry name" value="DnaG_primase"/>
</dbReference>
<dbReference type="InterPro" id="IPR006171">
    <property type="entry name" value="TOPRIM_dom"/>
</dbReference>
<dbReference type="PANTHER" id="PTHR30313">
    <property type="entry name" value="DNA PRIMASE"/>
    <property type="match status" value="1"/>
</dbReference>
<keyword evidence="5 12" id="KW-0235">DNA replication</keyword>
<dbReference type="GO" id="GO:1990077">
    <property type="term" value="C:primosome complex"/>
    <property type="evidence" value="ECO:0007669"/>
    <property type="project" value="UniProtKB-KW"/>
</dbReference>
<comment type="caution">
    <text evidence="14">The sequence shown here is derived from an EMBL/GenBank/DDBJ whole genome shotgun (WGS) entry which is preliminary data.</text>
</comment>
<feature type="domain" description="Toprim" evidence="13">
    <location>
        <begin position="251"/>
        <end position="334"/>
    </location>
</feature>
<dbReference type="InterPro" id="IPR006295">
    <property type="entry name" value="DNA_primase_DnaG"/>
</dbReference>
<dbReference type="PROSITE" id="PS50880">
    <property type="entry name" value="TOPRIM"/>
    <property type="match status" value="1"/>
</dbReference>
<evidence type="ECO:0000313" key="15">
    <source>
        <dbReference type="Proteomes" id="UP000176544"/>
    </source>
</evidence>
<evidence type="ECO:0000256" key="3">
    <source>
        <dbReference type="ARBA" id="ARBA00022679"/>
    </source>
</evidence>
<evidence type="ECO:0000256" key="4">
    <source>
        <dbReference type="ARBA" id="ARBA00022695"/>
    </source>
</evidence>
<keyword evidence="1 12" id="KW-0240">DNA-directed RNA polymerase</keyword>
<feature type="zinc finger region" description="CHC2-type" evidence="12">
    <location>
        <begin position="35"/>
        <end position="59"/>
    </location>
</feature>
<dbReference type="SMART" id="SM00400">
    <property type="entry name" value="ZnF_CHCC"/>
    <property type="match status" value="1"/>
</dbReference>
<name>A0A1G1ZBQ0_9BACT</name>
<dbReference type="SUPFAM" id="SSF57783">
    <property type="entry name" value="Zinc beta-ribbon"/>
    <property type="match status" value="1"/>
</dbReference>
<evidence type="ECO:0000256" key="9">
    <source>
        <dbReference type="ARBA" id="ARBA00022842"/>
    </source>
</evidence>
<sequence>MARPSEEIKDRLDLVEFIKGYIEVRPAGKNFKALCPFHNEKTPSFVISPERQIWHCFGCGEGGDVFKFLMRYENLEFYEALRVLAERAGVELRSVSPEDQRQFGILYELNGAAADFFEEALPKSKTAQDYIKRRGLKEETAKEFAVGYAPAEADELTTSLLRKGFAIEDIVRAGLTIKTEKGRYFDRFRGRIMFPIHNHFGKVVGFSGRILPEFDKENVGKYINSPDTPIFNKSRLLYGFWQSKRDISNEDKVLLVEGQMDFLLAWQDGIRNVFATSGTALTGEHLRTLRRITGNIIMGFDKDEAGQLAAERSIDLAGANDFSVRIMSLGEHKDPADAAVNEPGFIKRAMDDAISGMEYYFERYLTPETMKNISKKKLAIRVLLMKIKALWSPVERSHWIHELASESGIKENDLIEELEKLKLVSVEPGHDVIEDEFKKRKLERRDVVVEQILSLAAGDDRFKNEMKSRGDLVPSHYIEVYKIISGVGEVVQDPQVQNLVNLIVLRSGFLFDLIPEEKLQIEFNNLLKELMLEQLREKRASIGAEIAVAEDRGDDKKVLVLLREFDDVLRKMQDIENASQKEEVRS</sequence>
<dbReference type="GO" id="GO:0008270">
    <property type="term" value="F:zinc ion binding"/>
    <property type="evidence" value="ECO:0007669"/>
    <property type="project" value="UniProtKB-UniRule"/>
</dbReference>
<dbReference type="Pfam" id="PF13155">
    <property type="entry name" value="Toprim_2"/>
    <property type="match status" value="1"/>
</dbReference>
<keyword evidence="2 12" id="KW-0639">Primosome</keyword>
<dbReference type="HAMAP" id="MF_00974">
    <property type="entry name" value="DNA_primase_DnaG"/>
    <property type="match status" value="1"/>
</dbReference>